<comment type="caution">
    <text evidence="2">The sequence shown here is derived from an EMBL/GenBank/DDBJ whole genome shotgun (WGS) entry which is preliminary data.</text>
</comment>
<keyword evidence="3" id="KW-1185">Reference proteome</keyword>
<evidence type="ECO:0000256" key="1">
    <source>
        <dbReference type="SAM" id="MobiDB-lite"/>
    </source>
</evidence>
<sequence length="268" mass="29320">MGAAVRHRKTFARHAASPVRVSEGVRGPVAGLAEGRGAWFSERSGGGQAFGLLAAKHFPTRPNCRSSADRWLRVTAARSGLEITGAGPGKLSLSISCKRPTGRGAGGPVLRSPGALVSRVGLDLRGLRAIDFADRQRRRGSDLSALRFRRIARIPPSASPRRENAGRVADRRAAPRRDLHKPVAKVARRRRSPRGSYCLNHRQASAASAEERRERELCGENRPRPFAGGGREGDGAMESLRVKREVDERRRRRRRRTRSGVVGVAEKI</sequence>
<dbReference type="AlphaFoldDB" id="A0AA88ICH8"/>
<name>A0AA88ICH8_CHASR</name>
<dbReference type="Proteomes" id="UP001187415">
    <property type="component" value="Unassembled WGS sequence"/>
</dbReference>
<accession>A0AA88ICH8</accession>
<gene>
    <name evidence="2" type="ORF">Q5P01_000133</name>
</gene>
<feature type="region of interest" description="Disordered" evidence="1">
    <location>
        <begin position="154"/>
        <end position="268"/>
    </location>
</feature>
<feature type="compositionally biased region" description="Basic and acidic residues" evidence="1">
    <location>
        <begin position="160"/>
        <end position="181"/>
    </location>
</feature>
<feature type="compositionally biased region" description="Basic and acidic residues" evidence="1">
    <location>
        <begin position="240"/>
        <end position="249"/>
    </location>
</feature>
<organism evidence="2 3">
    <name type="scientific">Channa striata</name>
    <name type="common">Snakehead murrel</name>
    <name type="synonym">Ophicephalus striatus</name>
    <dbReference type="NCBI Taxonomy" id="64152"/>
    <lineage>
        <taxon>Eukaryota</taxon>
        <taxon>Metazoa</taxon>
        <taxon>Chordata</taxon>
        <taxon>Craniata</taxon>
        <taxon>Vertebrata</taxon>
        <taxon>Euteleostomi</taxon>
        <taxon>Actinopterygii</taxon>
        <taxon>Neopterygii</taxon>
        <taxon>Teleostei</taxon>
        <taxon>Neoteleostei</taxon>
        <taxon>Acanthomorphata</taxon>
        <taxon>Anabantaria</taxon>
        <taxon>Anabantiformes</taxon>
        <taxon>Channoidei</taxon>
        <taxon>Channidae</taxon>
        <taxon>Channa</taxon>
    </lineage>
</organism>
<protein>
    <submittedName>
        <fullName evidence="2">Uncharacterized protein</fullName>
    </submittedName>
</protein>
<dbReference type="EMBL" id="JAUPFM010000156">
    <property type="protein sequence ID" value="KAK2811911.1"/>
    <property type="molecule type" value="Genomic_DNA"/>
</dbReference>
<proteinExistence type="predicted"/>
<evidence type="ECO:0000313" key="3">
    <source>
        <dbReference type="Proteomes" id="UP001187415"/>
    </source>
</evidence>
<reference evidence="2" key="1">
    <citation type="submission" date="2023-07" db="EMBL/GenBank/DDBJ databases">
        <title>Chromosome-level Genome Assembly of Striped Snakehead (Channa striata).</title>
        <authorList>
            <person name="Liu H."/>
        </authorList>
    </citation>
    <scope>NUCLEOTIDE SEQUENCE</scope>
    <source>
        <strain evidence="2">Gz</strain>
        <tissue evidence="2">Muscle</tissue>
    </source>
</reference>
<feature type="compositionally biased region" description="Basic residues" evidence="1">
    <location>
        <begin position="182"/>
        <end position="193"/>
    </location>
</feature>
<feature type="compositionally biased region" description="Low complexity" evidence="1">
    <location>
        <begin position="259"/>
        <end position="268"/>
    </location>
</feature>
<evidence type="ECO:0000313" key="2">
    <source>
        <dbReference type="EMBL" id="KAK2811911.1"/>
    </source>
</evidence>
<feature type="compositionally biased region" description="Basic and acidic residues" evidence="1">
    <location>
        <begin position="209"/>
        <end position="223"/>
    </location>
</feature>